<name>A0A1J7HW84_LUPAN</name>
<organism evidence="3 4">
    <name type="scientific">Lupinus angustifolius</name>
    <name type="common">Narrow-leaved blue lupine</name>
    <dbReference type="NCBI Taxonomy" id="3871"/>
    <lineage>
        <taxon>Eukaryota</taxon>
        <taxon>Viridiplantae</taxon>
        <taxon>Streptophyta</taxon>
        <taxon>Embryophyta</taxon>
        <taxon>Tracheophyta</taxon>
        <taxon>Spermatophyta</taxon>
        <taxon>Magnoliopsida</taxon>
        <taxon>eudicotyledons</taxon>
        <taxon>Gunneridae</taxon>
        <taxon>Pentapetalae</taxon>
        <taxon>rosids</taxon>
        <taxon>fabids</taxon>
        <taxon>Fabales</taxon>
        <taxon>Fabaceae</taxon>
        <taxon>Papilionoideae</taxon>
        <taxon>50 kb inversion clade</taxon>
        <taxon>genistoids sensu lato</taxon>
        <taxon>core genistoids</taxon>
        <taxon>Genisteae</taxon>
        <taxon>Lupinus</taxon>
    </lineage>
</organism>
<gene>
    <name evidence="3" type="ORF">TanjilG_18120</name>
</gene>
<protein>
    <submittedName>
        <fullName evidence="3">Uncharacterized protein</fullName>
    </submittedName>
</protein>
<keyword evidence="2" id="KW-0732">Signal</keyword>
<evidence type="ECO:0000313" key="4">
    <source>
        <dbReference type="Proteomes" id="UP000188354"/>
    </source>
</evidence>
<dbReference type="OMA" id="MGHHEKS"/>
<evidence type="ECO:0000256" key="1">
    <source>
        <dbReference type="SAM" id="MobiDB-lite"/>
    </source>
</evidence>
<keyword evidence="4" id="KW-1185">Reference proteome</keyword>
<dbReference type="AlphaFoldDB" id="A0A1J7HW84"/>
<feature type="compositionally biased region" description="Basic and acidic residues" evidence="1">
    <location>
        <begin position="39"/>
        <end position="55"/>
    </location>
</feature>
<evidence type="ECO:0000256" key="2">
    <source>
        <dbReference type="SAM" id="SignalP"/>
    </source>
</evidence>
<accession>A0A1J7HW84</accession>
<reference evidence="3 4" key="1">
    <citation type="journal article" date="2017" name="Plant Biotechnol. J.">
        <title>A comprehensive draft genome sequence for lupin (Lupinus angustifolius), an emerging health food: insights into plant-microbe interactions and legume evolution.</title>
        <authorList>
            <person name="Hane J.K."/>
            <person name="Ming Y."/>
            <person name="Kamphuis L.G."/>
            <person name="Nelson M.N."/>
            <person name="Garg G."/>
            <person name="Atkins C.A."/>
            <person name="Bayer P.E."/>
            <person name="Bravo A."/>
            <person name="Bringans S."/>
            <person name="Cannon S."/>
            <person name="Edwards D."/>
            <person name="Foley R."/>
            <person name="Gao L.L."/>
            <person name="Harrison M.J."/>
            <person name="Huang W."/>
            <person name="Hurgobin B."/>
            <person name="Li S."/>
            <person name="Liu C.W."/>
            <person name="McGrath A."/>
            <person name="Morahan G."/>
            <person name="Murray J."/>
            <person name="Weller J."/>
            <person name="Jian J."/>
            <person name="Singh K.B."/>
        </authorList>
    </citation>
    <scope>NUCLEOTIDE SEQUENCE [LARGE SCALE GENOMIC DNA]</scope>
    <source>
        <strain evidence="4">cv. Tanjil</strain>
        <tissue evidence="3">Whole plant</tissue>
    </source>
</reference>
<sequence length="100" mass="11550">MFYILCFKLLFFVCILEENKVKSANILERAKEEIEAVFHLDKSPKHDTETHGRNDDIDEETSSDEIKAPGVFERVKEEFEAVVEAIHPKKESDTHDSPSK</sequence>
<dbReference type="Proteomes" id="UP000188354">
    <property type="component" value="Chromosome LG02"/>
</dbReference>
<feature type="chain" id="PRO_5012566185" evidence="2">
    <location>
        <begin position="24"/>
        <end position="100"/>
    </location>
</feature>
<feature type="signal peptide" evidence="2">
    <location>
        <begin position="1"/>
        <end position="23"/>
    </location>
</feature>
<dbReference type="STRING" id="3871.A0A1J7HW84"/>
<evidence type="ECO:0000313" key="3">
    <source>
        <dbReference type="EMBL" id="OIW17165.1"/>
    </source>
</evidence>
<dbReference type="Gramene" id="OIW17165">
    <property type="protein sequence ID" value="OIW17165"/>
    <property type="gene ID" value="TanjilG_18120"/>
</dbReference>
<proteinExistence type="predicted"/>
<dbReference type="PANTHER" id="PTHR35277:SF10">
    <property type="entry name" value="OS09G0363700 PROTEIN"/>
    <property type="match status" value="1"/>
</dbReference>
<feature type="region of interest" description="Disordered" evidence="1">
    <location>
        <begin position="39"/>
        <end position="67"/>
    </location>
</feature>
<dbReference type="PANTHER" id="PTHR35277">
    <property type="entry name" value="OS09G0363700 PROTEIN"/>
    <property type="match status" value="1"/>
</dbReference>
<dbReference type="EMBL" id="CM007362">
    <property type="protein sequence ID" value="OIW17165.1"/>
    <property type="molecule type" value="Genomic_DNA"/>
</dbReference>